<evidence type="ECO:0000313" key="2">
    <source>
        <dbReference type="EMBL" id="KAJ7746776.1"/>
    </source>
</evidence>
<feature type="region of interest" description="Disordered" evidence="1">
    <location>
        <begin position="835"/>
        <end position="876"/>
    </location>
</feature>
<accession>A0AAD7N6R5</accession>
<sequence length="876" mass="97595">MAGENPTHIPALDAYHDLEDVHKAAEALGLIVAAFLDDDLLPLDALYTNPEPCRLVLTRHDDLYAMLRESHASRNFSAVRNHRALRRQNGSCEIIKLLSEFLPILMAFIKKGWPKAWSLSAGTVVEDHVHAHIASLGIPDVYGEPSVLFHELGRFSADATLANRVNNIFVKGHHTFLVNTSGSGKTRLAFEGLCQHWGFYLVGAIDLNGIGSADLKHLVETHIGDETTSFREEALSLRDVAENVRLTHHCLRRLLLCRLLVFSMFADHVGITAEHKKMWFLMQALPRSIGPSNFGDIFSMLLPELADADGDYTKDYIHHLLRRLRGSFGENFHMFFVFDEAQVILGKHKAAFREGGESYPILKEMLDGLHGEFERHEISFVTVGTQIPKSGFRNSRNVDRHRWCSDTGAFDDENLHREYVSRYLPPSYVESRAGKAFLRAVWEWCRGRYRFTDALLATLARDGFRSPHSLLNDYIERGTGHRPQKNLEFLRTEKGERADIRITRIDCAALESAACRSLSSTLRDVLFHYSVTGRHPRPFGVDRIEIVDQAFGRFFDGQMSKIVVDEPIMLATVANWFCTNSGPYTGSLARSQRDSFLDVMQLYQPTGPQTFLAALVIYITHAFAQGHPVSKVFSFPHSAVPVWAKQKAEVVALNRPHGRQTWHYVAAHSSAAMLATDPTSPDGLISWLEHDNSGLPPFCLPSMGSPDLIFVLRLAEGTFIQIILQACATSTIIPNSKLREMIQDTDNANLFPFENPALHGRAIAALQVLPIGASATRRPPVLRVIASFPAPAQLKSATNKSTRGVAGLNTGVFKTLAAKIPASEILENMIEAVTGGKSDRKRSAVDSESLETTKRRRTSQSGTGVPTRRSTRSQRG</sequence>
<comment type="caution">
    <text evidence="2">The sequence shown here is derived from an EMBL/GenBank/DDBJ whole genome shotgun (WGS) entry which is preliminary data.</text>
</comment>
<evidence type="ECO:0000256" key="1">
    <source>
        <dbReference type="SAM" id="MobiDB-lite"/>
    </source>
</evidence>
<protein>
    <submittedName>
        <fullName evidence="2">Uncharacterized protein</fullName>
    </submittedName>
</protein>
<gene>
    <name evidence="2" type="ORF">DFH07DRAFT_1062943</name>
</gene>
<dbReference type="AlphaFoldDB" id="A0AAD7N6R5"/>
<name>A0AAD7N6R5_9AGAR</name>
<reference evidence="2" key="1">
    <citation type="submission" date="2023-03" db="EMBL/GenBank/DDBJ databases">
        <title>Massive genome expansion in bonnet fungi (Mycena s.s.) driven by repeated elements and novel gene families across ecological guilds.</title>
        <authorList>
            <consortium name="Lawrence Berkeley National Laboratory"/>
            <person name="Harder C.B."/>
            <person name="Miyauchi S."/>
            <person name="Viragh M."/>
            <person name="Kuo A."/>
            <person name="Thoen E."/>
            <person name="Andreopoulos B."/>
            <person name="Lu D."/>
            <person name="Skrede I."/>
            <person name="Drula E."/>
            <person name="Henrissat B."/>
            <person name="Morin E."/>
            <person name="Kohler A."/>
            <person name="Barry K."/>
            <person name="LaButti K."/>
            <person name="Morin E."/>
            <person name="Salamov A."/>
            <person name="Lipzen A."/>
            <person name="Mereny Z."/>
            <person name="Hegedus B."/>
            <person name="Baldrian P."/>
            <person name="Stursova M."/>
            <person name="Weitz H."/>
            <person name="Taylor A."/>
            <person name="Grigoriev I.V."/>
            <person name="Nagy L.G."/>
            <person name="Martin F."/>
            <person name="Kauserud H."/>
        </authorList>
    </citation>
    <scope>NUCLEOTIDE SEQUENCE</scope>
    <source>
        <strain evidence="2">CBHHK188m</strain>
    </source>
</reference>
<dbReference type="EMBL" id="JARJLG010000097">
    <property type="protein sequence ID" value="KAJ7746776.1"/>
    <property type="molecule type" value="Genomic_DNA"/>
</dbReference>
<dbReference type="Proteomes" id="UP001215280">
    <property type="component" value="Unassembled WGS sequence"/>
</dbReference>
<evidence type="ECO:0000313" key="3">
    <source>
        <dbReference type="Proteomes" id="UP001215280"/>
    </source>
</evidence>
<organism evidence="2 3">
    <name type="scientific">Mycena maculata</name>
    <dbReference type="NCBI Taxonomy" id="230809"/>
    <lineage>
        <taxon>Eukaryota</taxon>
        <taxon>Fungi</taxon>
        <taxon>Dikarya</taxon>
        <taxon>Basidiomycota</taxon>
        <taxon>Agaricomycotina</taxon>
        <taxon>Agaricomycetes</taxon>
        <taxon>Agaricomycetidae</taxon>
        <taxon>Agaricales</taxon>
        <taxon>Marasmiineae</taxon>
        <taxon>Mycenaceae</taxon>
        <taxon>Mycena</taxon>
    </lineage>
</organism>
<keyword evidence="3" id="KW-1185">Reference proteome</keyword>
<proteinExistence type="predicted"/>